<protein>
    <submittedName>
        <fullName evidence="2">Uncharacterized protein</fullName>
    </submittedName>
</protein>
<name>A0A438JY64_VITVI</name>
<comment type="caution">
    <text evidence="2">The sequence shown here is derived from an EMBL/GenBank/DDBJ whole genome shotgun (WGS) entry which is preliminary data.</text>
</comment>
<organism evidence="2 3">
    <name type="scientific">Vitis vinifera</name>
    <name type="common">Grape</name>
    <dbReference type="NCBI Taxonomy" id="29760"/>
    <lineage>
        <taxon>Eukaryota</taxon>
        <taxon>Viridiplantae</taxon>
        <taxon>Streptophyta</taxon>
        <taxon>Embryophyta</taxon>
        <taxon>Tracheophyta</taxon>
        <taxon>Spermatophyta</taxon>
        <taxon>Magnoliopsida</taxon>
        <taxon>eudicotyledons</taxon>
        <taxon>Gunneridae</taxon>
        <taxon>Pentapetalae</taxon>
        <taxon>rosids</taxon>
        <taxon>Vitales</taxon>
        <taxon>Vitaceae</taxon>
        <taxon>Viteae</taxon>
        <taxon>Vitis</taxon>
    </lineage>
</organism>
<dbReference type="Proteomes" id="UP000288805">
    <property type="component" value="Unassembled WGS sequence"/>
</dbReference>
<feature type="compositionally biased region" description="Basic residues" evidence="1">
    <location>
        <begin position="1"/>
        <end position="13"/>
    </location>
</feature>
<proteinExistence type="predicted"/>
<sequence length="136" mass="15187">MEPSRGLKRKRKAEAKVEENGLATSPLSQPLPLDWWDDFSKRITGMKICNARLLQGLKTGNVLNFQLAIDDVFLYLATCSAVASVYSISPFTCLYEVIFDLEFESSMAKGNFCNAAAACCLIKFGKSFEDIVLWML</sequence>
<dbReference type="AlphaFoldDB" id="A0A438JY64"/>
<evidence type="ECO:0000256" key="1">
    <source>
        <dbReference type="SAM" id="MobiDB-lite"/>
    </source>
</evidence>
<accession>A0A438JY64</accession>
<reference evidence="2 3" key="1">
    <citation type="journal article" date="2018" name="PLoS Genet.">
        <title>Population sequencing reveals clonal diversity and ancestral inbreeding in the grapevine cultivar Chardonnay.</title>
        <authorList>
            <person name="Roach M.J."/>
            <person name="Johnson D.L."/>
            <person name="Bohlmann J."/>
            <person name="van Vuuren H.J."/>
            <person name="Jones S.J."/>
            <person name="Pretorius I.S."/>
            <person name="Schmidt S.A."/>
            <person name="Borneman A.R."/>
        </authorList>
    </citation>
    <scope>NUCLEOTIDE SEQUENCE [LARGE SCALE GENOMIC DNA]</scope>
    <source>
        <strain evidence="3">cv. Chardonnay</strain>
        <tissue evidence="2">Leaf</tissue>
    </source>
</reference>
<gene>
    <name evidence="2" type="ORF">CK203_010283</name>
</gene>
<evidence type="ECO:0000313" key="2">
    <source>
        <dbReference type="EMBL" id="RVX13885.1"/>
    </source>
</evidence>
<feature type="region of interest" description="Disordered" evidence="1">
    <location>
        <begin position="1"/>
        <end position="21"/>
    </location>
</feature>
<evidence type="ECO:0000313" key="3">
    <source>
        <dbReference type="Proteomes" id="UP000288805"/>
    </source>
</evidence>
<dbReference type="EMBL" id="QGNW01000023">
    <property type="protein sequence ID" value="RVX13885.1"/>
    <property type="molecule type" value="Genomic_DNA"/>
</dbReference>